<dbReference type="EMBL" id="FNRF01000003">
    <property type="protein sequence ID" value="SEA62585.1"/>
    <property type="molecule type" value="Genomic_DNA"/>
</dbReference>
<dbReference type="PANTHER" id="PTHR43158">
    <property type="entry name" value="SKFA PEPTIDE EXPORT ATP-BINDING PROTEIN SKFE"/>
    <property type="match status" value="1"/>
</dbReference>
<dbReference type="InterPro" id="IPR003593">
    <property type="entry name" value="AAA+_ATPase"/>
</dbReference>
<dbReference type="SUPFAM" id="SSF52540">
    <property type="entry name" value="P-loop containing nucleoside triphosphate hydrolases"/>
    <property type="match status" value="1"/>
</dbReference>
<sequence>MLEVKDATIAVSGKVLVRNLSFIADDGKITCITGPEGSGKTTFLRTLMGFLPVTEGFVSVDGELLTVQSASAFRKIMCYLPQNIDQLRNQLYQPQPPQVEADEYGVWNGILPSATEIAESELLSPEEVLRLASITIAEAANKPILVADEPASHLSPELTPQMLQLLQQQATQGKCVLIASRNPQLIAYAHHVIDLNQFQI</sequence>
<dbReference type="PROSITE" id="PS50893">
    <property type="entry name" value="ABC_TRANSPORTER_2"/>
    <property type="match status" value="1"/>
</dbReference>
<evidence type="ECO:0000259" key="3">
    <source>
        <dbReference type="PROSITE" id="PS50893"/>
    </source>
</evidence>
<protein>
    <submittedName>
        <fullName evidence="4">Putative ABC transport system ATP-binding protein/ATP-binding cassette, subfamily C, CydD</fullName>
    </submittedName>
</protein>
<evidence type="ECO:0000256" key="1">
    <source>
        <dbReference type="ARBA" id="ARBA00022741"/>
    </source>
</evidence>
<organism evidence="4 5">
    <name type="scientific">Xylanibacter ruminicola</name>
    <name type="common">Prevotella ruminicola</name>
    <dbReference type="NCBI Taxonomy" id="839"/>
    <lineage>
        <taxon>Bacteria</taxon>
        <taxon>Pseudomonadati</taxon>
        <taxon>Bacteroidota</taxon>
        <taxon>Bacteroidia</taxon>
        <taxon>Bacteroidales</taxon>
        <taxon>Prevotellaceae</taxon>
        <taxon>Xylanibacter</taxon>
    </lineage>
</organism>
<dbReference type="InterPro" id="IPR027417">
    <property type="entry name" value="P-loop_NTPase"/>
</dbReference>
<evidence type="ECO:0000313" key="5">
    <source>
        <dbReference type="Proteomes" id="UP000182257"/>
    </source>
</evidence>
<keyword evidence="1" id="KW-0547">Nucleotide-binding</keyword>
<dbReference type="AlphaFoldDB" id="A0A1H4CQA1"/>
<dbReference type="Pfam" id="PF00005">
    <property type="entry name" value="ABC_tran"/>
    <property type="match status" value="1"/>
</dbReference>
<dbReference type="OrthoDB" id="1119394at2"/>
<dbReference type="Gene3D" id="3.40.50.300">
    <property type="entry name" value="P-loop containing nucleotide triphosphate hydrolases"/>
    <property type="match status" value="2"/>
</dbReference>
<proteinExistence type="predicted"/>
<dbReference type="SMART" id="SM00382">
    <property type="entry name" value="AAA"/>
    <property type="match status" value="1"/>
</dbReference>
<reference evidence="4 5" key="1">
    <citation type="submission" date="2016-10" db="EMBL/GenBank/DDBJ databases">
        <authorList>
            <person name="de Groot N.N."/>
        </authorList>
    </citation>
    <scope>NUCLEOTIDE SEQUENCE [LARGE SCALE GENOMIC DNA]</scope>
    <source>
        <strain evidence="4 5">D31d</strain>
    </source>
</reference>
<accession>A0A1H4CQA1</accession>
<evidence type="ECO:0000313" key="4">
    <source>
        <dbReference type="EMBL" id="SEA62585.1"/>
    </source>
</evidence>
<evidence type="ECO:0000256" key="2">
    <source>
        <dbReference type="ARBA" id="ARBA00022840"/>
    </source>
</evidence>
<keyword evidence="2 4" id="KW-0067">ATP-binding</keyword>
<dbReference type="GO" id="GO:0005524">
    <property type="term" value="F:ATP binding"/>
    <property type="evidence" value="ECO:0007669"/>
    <property type="project" value="UniProtKB-KW"/>
</dbReference>
<name>A0A1H4CQA1_XYLRU</name>
<gene>
    <name evidence="4" type="ORF">SAMN05216462_2084</name>
</gene>
<dbReference type="RefSeq" id="WP_074761445.1">
    <property type="nucleotide sequence ID" value="NZ_FNRF01000003.1"/>
</dbReference>
<feature type="domain" description="ABC transporter" evidence="3">
    <location>
        <begin position="2"/>
        <end position="200"/>
    </location>
</feature>
<dbReference type="GO" id="GO:0016887">
    <property type="term" value="F:ATP hydrolysis activity"/>
    <property type="evidence" value="ECO:0007669"/>
    <property type="project" value="InterPro"/>
</dbReference>
<dbReference type="PANTHER" id="PTHR43158:SF2">
    <property type="entry name" value="SKFA PEPTIDE EXPORT ATP-BINDING PROTEIN SKFE"/>
    <property type="match status" value="1"/>
</dbReference>
<dbReference type="Proteomes" id="UP000182257">
    <property type="component" value="Unassembled WGS sequence"/>
</dbReference>
<dbReference type="InterPro" id="IPR003439">
    <property type="entry name" value="ABC_transporter-like_ATP-bd"/>
</dbReference>